<gene>
    <name evidence="2" type="ORF">HU200_046989</name>
</gene>
<dbReference type="Proteomes" id="UP000636709">
    <property type="component" value="Unassembled WGS sequence"/>
</dbReference>
<keyword evidence="3" id="KW-1185">Reference proteome</keyword>
<evidence type="ECO:0000313" key="2">
    <source>
        <dbReference type="EMBL" id="KAF8676439.1"/>
    </source>
</evidence>
<name>A0A835AXF1_9POAL</name>
<feature type="compositionally biased region" description="Basic and acidic residues" evidence="1">
    <location>
        <begin position="150"/>
        <end position="160"/>
    </location>
</feature>
<protein>
    <submittedName>
        <fullName evidence="2">Uncharacterized protein</fullName>
    </submittedName>
</protein>
<proteinExistence type="predicted"/>
<feature type="region of interest" description="Disordered" evidence="1">
    <location>
        <begin position="54"/>
        <end position="94"/>
    </location>
</feature>
<accession>A0A835AXF1</accession>
<evidence type="ECO:0000313" key="3">
    <source>
        <dbReference type="Proteomes" id="UP000636709"/>
    </source>
</evidence>
<organism evidence="2 3">
    <name type="scientific">Digitaria exilis</name>
    <dbReference type="NCBI Taxonomy" id="1010633"/>
    <lineage>
        <taxon>Eukaryota</taxon>
        <taxon>Viridiplantae</taxon>
        <taxon>Streptophyta</taxon>
        <taxon>Embryophyta</taxon>
        <taxon>Tracheophyta</taxon>
        <taxon>Spermatophyta</taxon>
        <taxon>Magnoliopsida</taxon>
        <taxon>Liliopsida</taxon>
        <taxon>Poales</taxon>
        <taxon>Poaceae</taxon>
        <taxon>PACMAD clade</taxon>
        <taxon>Panicoideae</taxon>
        <taxon>Panicodae</taxon>
        <taxon>Paniceae</taxon>
        <taxon>Anthephorinae</taxon>
        <taxon>Digitaria</taxon>
    </lineage>
</organism>
<evidence type="ECO:0000256" key="1">
    <source>
        <dbReference type="SAM" id="MobiDB-lite"/>
    </source>
</evidence>
<feature type="region of interest" description="Disordered" evidence="1">
    <location>
        <begin position="139"/>
        <end position="174"/>
    </location>
</feature>
<dbReference type="EMBL" id="JACEFO010002165">
    <property type="protein sequence ID" value="KAF8676439.1"/>
    <property type="molecule type" value="Genomic_DNA"/>
</dbReference>
<dbReference type="AlphaFoldDB" id="A0A835AXF1"/>
<comment type="caution">
    <text evidence="2">The sequence shown here is derived from an EMBL/GenBank/DDBJ whole genome shotgun (WGS) entry which is preliminary data.</text>
</comment>
<sequence length="174" mass="18294">MGSVAAMDAAAAAEDDATAVSTIPDDFFDIDSFNLDDFDFDFDLAADEFSVADAGSKSSSPVAATSGIDDGFTHGESEGSSSPHSGVTDGPLAEGRSMMTMSGYMCEMERYLLENGELISVDDYFADLMAVFDDDDGGVVADDAAGTGNNRDDGESLAAREDDEPASRKRARYE</sequence>
<dbReference type="OrthoDB" id="719388at2759"/>
<reference evidence="2" key="1">
    <citation type="submission" date="2020-07" db="EMBL/GenBank/DDBJ databases">
        <title>Genome sequence and genetic diversity analysis of an under-domesticated orphan crop, white fonio (Digitaria exilis).</title>
        <authorList>
            <person name="Bennetzen J.L."/>
            <person name="Chen S."/>
            <person name="Ma X."/>
            <person name="Wang X."/>
            <person name="Yssel A.E.J."/>
            <person name="Chaluvadi S.R."/>
            <person name="Johnson M."/>
            <person name="Gangashetty P."/>
            <person name="Hamidou F."/>
            <person name="Sanogo M.D."/>
            <person name="Zwaenepoel A."/>
            <person name="Wallace J."/>
            <person name="Van De Peer Y."/>
            <person name="Van Deynze A."/>
        </authorList>
    </citation>
    <scope>NUCLEOTIDE SEQUENCE</scope>
    <source>
        <tissue evidence="2">Leaves</tissue>
    </source>
</reference>